<dbReference type="InterPro" id="IPR020846">
    <property type="entry name" value="MFS_dom"/>
</dbReference>
<keyword evidence="5 7" id="KW-1133">Transmembrane helix</keyword>
<evidence type="ECO:0000256" key="4">
    <source>
        <dbReference type="ARBA" id="ARBA00022692"/>
    </source>
</evidence>
<feature type="domain" description="Major facilitator superfamily (MFS) profile" evidence="8">
    <location>
        <begin position="14"/>
        <end position="393"/>
    </location>
</feature>
<evidence type="ECO:0000256" key="2">
    <source>
        <dbReference type="ARBA" id="ARBA00008335"/>
    </source>
</evidence>
<dbReference type="PANTHER" id="PTHR23514:SF3">
    <property type="entry name" value="BYPASS OF STOP CODON PROTEIN 6"/>
    <property type="match status" value="1"/>
</dbReference>
<sequence length="405" mass="40272">MPRDSEGRRRSRRLLLVAYLAFVGLGLPDAVTGVAWPSIRKTFGVGQDGLGLLLSCAAAGYLASSLAAGGLVRRLGIGRLLAASSALVALALAGYATTGVWPVFLLCAFALGAGGGAIDAALNLFVAVAFGARQLNWLHAFYGVGAALGPLLMTAVLAAGWSWRWGNAAIACVLAALSLAYFATRNVWSVAPGRERGDGDAGGAPVTAGQALRLSAVRLHVAVFFLLTGVEATAGQWGYTVLTEARGVSPAVAGVCVGGFWAMFTVARVAAGAVVVRVGGVRLARASAAGVAAGALLFAFSPAGAPLVGVAGLWLVGLALGPLFPGLMAETPRRLGAGAAAHAVGFQVAAAVAGAAALPALAGALAARGGFGLEAVAAVLVVGAFLFLSMHERIVAAADGGGRRG</sequence>
<feature type="transmembrane region" description="Helical" evidence="7">
    <location>
        <begin position="165"/>
        <end position="184"/>
    </location>
</feature>
<evidence type="ECO:0000256" key="7">
    <source>
        <dbReference type="SAM" id="Phobius"/>
    </source>
</evidence>
<dbReference type="EMBL" id="BAAAFZ010000028">
    <property type="protein sequence ID" value="GAA0584295.1"/>
    <property type="molecule type" value="Genomic_DNA"/>
</dbReference>
<feature type="transmembrane region" description="Helical" evidence="7">
    <location>
        <begin position="80"/>
        <end position="97"/>
    </location>
</feature>
<evidence type="ECO:0000259" key="8">
    <source>
        <dbReference type="PROSITE" id="PS50850"/>
    </source>
</evidence>
<evidence type="ECO:0000313" key="10">
    <source>
        <dbReference type="Proteomes" id="UP001501588"/>
    </source>
</evidence>
<comment type="similarity">
    <text evidence="2">Belongs to the major facilitator superfamily.</text>
</comment>
<accession>A0ABP3QCE3</accession>
<dbReference type="PANTHER" id="PTHR23514">
    <property type="entry name" value="BYPASS OF STOP CODON PROTEIN 6"/>
    <property type="match status" value="1"/>
</dbReference>
<evidence type="ECO:0000256" key="1">
    <source>
        <dbReference type="ARBA" id="ARBA00004127"/>
    </source>
</evidence>
<reference evidence="10" key="1">
    <citation type="journal article" date="2019" name="Int. J. Syst. Evol. Microbiol.">
        <title>The Global Catalogue of Microorganisms (GCM) 10K type strain sequencing project: providing services to taxonomists for standard genome sequencing and annotation.</title>
        <authorList>
            <consortium name="The Broad Institute Genomics Platform"/>
            <consortium name="The Broad Institute Genome Sequencing Center for Infectious Disease"/>
            <person name="Wu L."/>
            <person name="Ma J."/>
        </authorList>
    </citation>
    <scope>NUCLEOTIDE SEQUENCE [LARGE SCALE GENOMIC DNA]</scope>
    <source>
        <strain evidence="10">JCM 9933</strain>
    </source>
</reference>
<dbReference type="InterPro" id="IPR036259">
    <property type="entry name" value="MFS_trans_sf"/>
</dbReference>
<comment type="subcellular location">
    <subcellularLocation>
        <location evidence="1">Endomembrane system</location>
        <topology evidence="1">Multi-pass membrane protein</topology>
    </subcellularLocation>
</comment>
<dbReference type="Proteomes" id="UP001501588">
    <property type="component" value="Unassembled WGS sequence"/>
</dbReference>
<feature type="transmembrane region" description="Helical" evidence="7">
    <location>
        <begin position="219"/>
        <end position="239"/>
    </location>
</feature>
<dbReference type="InterPro" id="IPR051788">
    <property type="entry name" value="MFS_Transporter"/>
</dbReference>
<evidence type="ECO:0000256" key="6">
    <source>
        <dbReference type="ARBA" id="ARBA00023136"/>
    </source>
</evidence>
<dbReference type="SUPFAM" id="SSF103473">
    <property type="entry name" value="MFS general substrate transporter"/>
    <property type="match status" value="1"/>
</dbReference>
<dbReference type="PROSITE" id="PS50850">
    <property type="entry name" value="MFS"/>
    <property type="match status" value="1"/>
</dbReference>
<feature type="transmembrane region" description="Helical" evidence="7">
    <location>
        <begin position="307"/>
        <end position="327"/>
    </location>
</feature>
<keyword evidence="6 7" id="KW-0472">Membrane</keyword>
<feature type="transmembrane region" description="Helical" evidence="7">
    <location>
        <begin position="49"/>
        <end position="68"/>
    </location>
</feature>
<dbReference type="Gene3D" id="1.20.1250.20">
    <property type="entry name" value="MFS general substrate transporter like domains"/>
    <property type="match status" value="2"/>
</dbReference>
<proteinExistence type="inferred from homology"/>
<feature type="transmembrane region" description="Helical" evidence="7">
    <location>
        <begin position="137"/>
        <end position="159"/>
    </location>
</feature>
<evidence type="ECO:0000256" key="3">
    <source>
        <dbReference type="ARBA" id="ARBA00022448"/>
    </source>
</evidence>
<gene>
    <name evidence="9" type="ORF">GCM10009416_23400</name>
</gene>
<feature type="transmembrane region" description="Helical" evidence="7">
    <location>
        <begin position="103"/>
        <end position="130"/>
    </location>
</feature>
<feature type="transmembrane region" description="Helical" evidence="7">
    <location>
        <begin position="371"/>
        <end position="388"/>
    </location>
</feature>
<protein>
    <submittedName>
        <fullName evidence="9">MFS transporter</fullName>
    </submittedName>
</protein>
<feature type="transmembrane region" description="Helical" evidence="7">
    <location>
        <begin position="283"/>
        <end position="301"/>
    </location>
</feature>
<evidence type="ECO:0000256" key="5">
    <source>
        <dbReference type="ARBA" id="ARBA00022989"/>
    </source>
</evidence>
<comment type="caution">
    <text evidence="9">The sequence shown here is derived from an EMBL/GenBank/DDBJ whole genome shotgun (WGS) entry which is preliminary data.</text>
</comment>
<name>A0ABP3QCE3_9PROT</name>
<dbReference type="Pfam" id="PF07690">
    <property type="entry name" value="MFS_1"/>
    <property type="match status" value="1"/>
</dbReference>
<keyword evidence="3" id="KW-0813">Transport</keyword>
<feature type="transmembrane region" description="Helical" evidence="7">
    <location>
        <begin position="251"/>
        <end position="276"/>
    </location>
</feature>
<evidence type="ECO:0000313" key="9">
    <source>
        <dbReference type="EMBL" id="GAA0584295.1"/>
    </source>
</evidence>
<dbReference type="InterPro" id="IPR011701">
    <property type="entry name" value="MFS"/>
</dbReference>
<feature type="transmembrane region" description="Helical" evidence="7">
    <location>
        <begin position="339"/>
        <end position="365"/>
    </location>
</feature>
<keyword evidence="10" id="KW-1185">Reference proteome</keyword>
<organism evidence="9 10">
    <name type="scientific">Craurococcus roseus</name>
    <dbReference type="NCBI Taxonomy" id="77585"/>
    <lineage>
        <taxon>Bacteria</taxon>
        <taxon>Pseudomonadati</taxon>
        <taxon>Pseudomonadota</taxon>
        <taxon>Alphaproteobacteria</taxon>
        <taxon>Acetobacterales</taxon>
        <taxon>Acetobacteraceae</taxon>
        <taxon>Craurococcus</taxon>
    </lineage>
</organism>
<keyword evidence="4 7" id="KW-0812">Transmembrane</keyword>